<dbReference type="Proteomes" id="UP000885797">
    <property type="component" value="Unassembled WGS sequence"/>
</dbReference>
<evidence type="ECO:0000313" key="3">
    <source>
        <dbReference type="EMBL" id="HFC47031.1"/>
    </source>
</evidence>
<keyword evidence="1" id="KW-1133">Transmembrane helix</keyword>
<accession>A0A7V2SW32</accession>
<dbReference type="AlphaFoldDB" id="A0A7V2SW32"/>
<feature type="domain" description="HPP transmembrane region" evidence="2">
    <location>
        <begin position="34"/>
        <end position="144"/>
    </location>
</feature>
<dbReference type="PANTHER" id="PTHR33741">
    <property type="entry name" value="TRANSMEMBRANE PROTEIN DDB_G0269096-RELATED"/>
    <property type="match status" value="1"/>
</dbReference>
<keyword evidence="1" id="KW-0472">Membrane</keyword>
<feature type="transmembrane region" description="Helical" evidence="1">
    <location>
        <begin position="121"/>
        <end position="142"/>
    </location>
</feature>
<reference evidence="3" key="1">
    <citation type="journal article" date="2020" name="mSystems">
        <title>Genome- and Community-Level Interaction Insights into Carbon Utilization and Element Cycling Functions of Hydrothermarchaeota in Hydrothermal Sediment.</title>
        <authorList>
            <person name="Zhou Z."/>
            <person name="Liu Y."/>
            <person name="Xu W."/>
            <person name="Pan J."/>
            <person name="Luo Z.H."/>
            <person name="Li M."/>
        </authorList>
    </citation>
    <scope>NUCLEOTIDE SEQUENCE [LARGE SCALE GENOMIC DNA]</scope>
    <source>
        <strain evidence="3">HyVt-503</strain>
    </source>
</reference>
<protein>
    <submittedName>
        <fullName evidence="3">HPP family protein</fullName>
    </submittedName>
</protein>
<dbReference type="InterPro" id="IPR058581">
    <property type="entry name" value="TM_HPP"/>
</dbReference>
<name>A0A7V2SW32_9BACT</name>
<gene>
    <name evidence="3" type="ORF">ENJ63_04030</name>
</gene>
<comment type="caution">
    <text evidence="3">The sequence shown here is derived from an EMBL/GenBank/DDBJ whole genome shotgun (WGS) entry which is preliminary data.</text>
</comment>
<feature type="transmembrane region" description="Helical" evidence="1">
    <location>
        <begin position="31"/>
        <end position="53"/>
    </location>
</feature>
<dbReference type="Pfam" id="PF04982">
    <property type="entry name" value="TM_HPP"/>
    <property type="match status" value="1"/>
</dbReference>
<dbReference type="EMBL" id="DRND01000319">
    <property type="protein sequence ID" value="HFC47031.1"/>
    <property type="molecule type" value="Genomic_DNA"/>
</dbReference>
<organism evidence="3">
    <name type="scientific">Dissulfuribacter thermophilus</name>
    <dbReference type="NCBI Taxonomy" id="1156395"/>
    <lineage>
        <taxon>Bacteria</taxon>
        <taxon>Pseudomonadati</taxon>
        <taxon>Thermodesulfobacteriota</taxon>
        <taxon>Dissulfuribacteria</taxon>
        <taxon>Dissulfuribacterales</taxon>
        <taxon>Dissulfuribacteraceae</taxon>
        <taxon>Dissulfuribacter</taxon>
    </lineage>
</organism>
<evidence type="ECO:0000259" key="2">
    <source>
        <dbReference type="Pfam" id="PF04982"/>
    </source>
</evidence>
<evidence type="ECO:0000256" key="1">
    <source>
        <dbReference type="SAM" id="Phobius"/>
    </source>
</evidence>
<feature type="non-terminal residue" evidence="3">
    <location>
        <position position="145"/>
    </location>
</feature>
<keyword evidence="1" id="KW-0812">Transmembrane</keyword>
<dbReference type="PANTHER" id="PTHR33741:SF5">
    <property type="entry name" value="TRANSMEMBRANE PROTEIN DDB_G0269096-RELATED"/>
    <property type="match status" value="1"/>
</dbReference>
<feature type="transmembrane region" description="Helical" evidence="1">
    <location>
        <begin position="59"/>
        <end position="76"/>
    </location>
</feature>
<proteinExistence type="predicted"/>
<dbReference type="InterPro" id="IPR007065">
    <property type="entry name" value="HPP"/>
</dbReference>
<sequence length="145" mass="15874">MQEENITNKLLWQLAKLARLRFWYLASHKDFHIISALYVFSAVSISMSILGIAAYFTSWPMIFPSLGPTIFLMFYAPSSPLAAPRNAIFGHIGACLIGMAGNTILTYLVQNGIIHGTLGPSSLWIILESAISVGVTSVFMTITGF</sequence>
<feature type="transmembrane region" description="Helical" evidence="1">
    <location>
        <begin position="88"/>
        <end position="109"/>
    </location>
</feature>